<dbReference type="PANTHER" id="PTHR47926">
    <property type="entry name" value="PENTATRICOPEPTIDE REPEAT-CONTAINING PROTEIN"/>
    <property type="match status" value="1"/>
</dbReference>
<reference evidence="4" key="2">
    <citation type="journal article" date="2015" name="Data Brief">
        <title>Shoot transcriptome of the giant reed, Arundo donax.</title>
        <authorList>
            <person name="Barrero R.A."/>
            <person name="Guerrero F.D."/>
            <person name="Moolhuijzen P."/>
            <person name="Goolsby J.A."/>
            <person name="Tidwell J."/>
            <person name="Bellgard S.E."/>
            <person name="Bellgard M.I."/>
        </authorList>
    </citation>
    <scope>NUCLEOTIDE SEQUENCE</scope>
    <source>
        <tissue evidence="4">Shoot tissue taken approximately 20 cm above the soil surface</tissue>
    </source>
</reference>
<dbReference type="InterPro" id="IPR002885">
    <property type="entry name" value="PPR_rpt"/>
</dbReference>
<dbReference type="FunFam" id="1.25.40.10:FF:000090">
    <property type="entry name" value="Pentatricopeptide repeat-containing protein, chloroplastic"/>
    <property type="match status" value="1"/>
</dbReference>
<dbReference type="InterPro" id="IPR046848">
    <property type="entry name" value="E_motif"/>
</dbReference>
<accession>A0A0A9D5V9</accession>
<feature type="repeat" description="PPR" evidence="3">
    <location>
        <begin position="106"/>
        <end position="140"/>
    </location>
</feature>
<dbReference type="NCBIfam" id="TIGR00756">
    <property type="entry name" value="PPR"/>
    <property type="match status" value="4"/>
</dbReference>
<dbReference type="PROSITE" id="PS51375">
    <property type="entry name" value="PPR"/>
    <property type="match status" value="3"/>
</dbReference>
<dbReference type="InterPro" id="IPR046960">
    <property type="entry name" value="PPR_At4g14850-like_plant"/>
</dbReference>
<feature type="repeat" description="PPR" evidence="3">
    <location>
        <begin position="177"/>
        <end position="211"/>
    </location>
</feature>
<dbReference type="Pfam" id="PF01535">
    <property type="entry name" value="PPR"/>
    <property type="match status" value="1"/>
</dbReference>
<evidence type="ECO:0000256" key="2">
    <source>
        <dbReference type="ARBA" id="ARBA00022946"/>
    </source>
</evidence>
<name>A0A0A9D5V9_ARUDO</name>
<dbReference type="PANTHER" id="PTHR47926:SF404">
    <property type="entry name" value="(PPR) REPEAT-CONTAINING PROTEIN, PUTATIVE-RELATED"/>
    <property type="match status" value="1"/>
</dbReference>
<keyword evidence="1" id="KW-0677">Repeat</keyword>
<evidence type="ECO:0000256" key="1">
    <source>
        <dbReference type="ARBA" id="ARBA00022737"/>
    </source>
</evidence>
<dbReference type="Pfam" id="PF13041">
    <property type="entry name" value="PPR_2"/>
    <property type="match status" value="2"/>
</dbReference>
<dbReference type="EMBL" id="GBRH01216855">
    <property type="protein sequence ID" value="JAD81040.1"/>
    <property type="molecule type" value="Transcribed_RNA"/>
</dbReference>
<feature type="repeat" description="PPR" evidence="3">
    <location>
        <begin position="5"/>
        <end position="39"/>
    </location>
</feature>
<evidence type="ECO:0000313" key="4">
    <source>
        <dbReference type="EMBL" id="JAD81040.1"/>
    </source>
</evidence>
<proteinExistence type="predicted"/>
<dbReference type="Gene3D" id="1.25.40.10">
    <property type="entry name" value="Tetratricopeptide repeat domain"/>
    <property type="match status" value="2"/>
</dbReference>
<organism evidence="4">
    <name type="scientific">Arundo donax</name>
    <name type="common">Giant reed</name>
    <name type="synonym">Donax arundinaceus</name>
    <dbReference type="NCBI Taxonomy" id="35708"/>
    <lineage>
        <taxon>Eukaryota</taxon>
        <taxon>Viridiplantae</taxon>
        <taxon>Streptophyta</taxon>
        <taxon>Embryophyta</taxon>
        <taxon>Tracheophyta</taxon>
        <taxon>Spermatophyta</taxon>
        <taxon>Magnoliopsida</taxon>
        <taxon>Liliopsida</taxon>
        <taxon>Poales</taxon>
        <taxon>Poaceae</taxon>
        <taxon>PACMAD clade</taxon>
        <taxon>Arundinoideae</taxon>
        <taxon>Arundineae</taxon>
        <taxon>Arundo</taxon>
    </lineage>
</organism>
<protein>
    <recommendedName>
        <fullName evidence="5">Pentatricopeptide repeat-containing protein</fullName>
    </recommendedName>
</protein>
<evidence type="ECO:0008006" key="5">
    <source>
        <dbReference type="Google" id="ProtNLM"/>
    </source>
</evidence>
<dbReference type="AlphaFoldDB" id="A0A0A9D5V9"/>
<sequence>MPGKDEVAWTAVISSFIANRDYVSAVRWFCRMSQEGCNPNTVAFSCLLSALASLGMLNQGIQAHAYAVSMGWVFDSAVHISLVTMYAKCGRLAQAHRAFSSISNPTRMATNSMITAFAQHGLAEDALKLFNRMQNDGQRPNHVTFLGILTACARAGLVEQGYNYFELMRAVYGIEPNPDHYTCMVDLLGRAGFLAEALEMINSMPQKNYPDAWAALLSSSRLHSSLAFAKIAAQKLLEIDPCNATAYTVLSNMFSSAGMKDEEETLKTAQLSNMASKSPAYSLIIQDRTTEDQTQNEHL</sequence>
<dbReference type="GO" id="GO:0003723">
    <property type="term" value="F:RNA binding"/>
    <property type="evidence" value="ECO:0007669"/>
    <property type="project" value="InterPro"/>
</dbReference>
<keyword evidence="2" id="KW-0809">Transit peptide</keyword>
<reference evidence="4" key="1">
    <citation type="submission" date="2014-09" db="EMBL/GenBank/DDBJ databases">
        <authorList>
            <person name="Magalhaes I.L.F."/>
            <person name="Oliveira U."/>
            <person name="Santos F.R."/>
            <person name="Vidigal T.H.D.A."/>
            <person name="Brescovit A.D."/>
            <person name="Santos A.J."/>
        </authorList>
    </citation>
    <scope>NUCLEOTIDE SEQUENCE</scope>
    <source>
        <tissue evidence="4">Shoot tissue taken approximately 20 cm above the soil surface</tissue>
    </source>
</reference>
<dbReference type="Pfam" id="PF20431">
    <property type="entry name" value="E_motif"/>
    <property type="match status" value="1"/>
</dbReference>
<evidence type="ECO:0000256" key="3">
    <source>
        <dbReference type="PROSITE-ProRule" id="PRU00708"/>
    </source>
</evidence>
<dbReference type="GO" id="GO:0009451">
    <property type="term" value="P:RNA modification"/>
    <property type="evidence" value="ECO:0007669"/>
    <property type="project" value="InterPro"/>
</dbReference>
<dbReference type="InterPro" id="IPR011990">
    <property type="entry name" value="TPR-like_helical_dom_sf"/>
</dbReference>